<evidence type="ECO:0000313" key="2">
    <source>
        <dbReference type="EMBL" id="UPM44928.1"/>
    </source>
</evidence>
<reference evidence="2" key="1">
    <citation type="submission" date="2022-04" db="EMBL/GenBank/DDBJ databases">
        <title>Halocatena sp. nov., isolated from a salt lake.</title>
        <authorList>
            <person name="Cui H.-L."/>
        </authorList>
    </citation>
    <scope>NUCLEOTIDE SEQUENCE</scope>
    <source>
        <strain evidence="2">AD-1</strain>
        <plasmid evidence="2">unnamed2</plasmid>
    </source>
</reference>
<dbReference type="InterPro" id="IPR016156">
    <property type="entry name" value="FAD/NAD-linked_Rdtase_dimer_sf"/>
</dbReference>
<gene>
    <name evidence="2" type="ORF">MW046_15520</name>
</gene>
<dbReference type="Gene3D" id="3.50.50.60">
    <property type="entry name" value="FAD/NAD(P)-binding domain"/>
    <property type="match status" value="1"/>
</dbReference>
<keyword evidence="2" id="KW-0614">Plasmid</keyword>
<dbReference type="InterPro" id="IPR004099">
    <property type="entry name" value="Pyr_nucl-diS_OxRdtase_dimer"/>
</dbReference>
<dbReference type="Pfam" id="PF02852">
    <property type="entry name" value="Pyr_redox_dim"/>
    <property type="match status" value="1"/>
</dbReference>
<dbReference type="InterPro" id="IPR036188">
    <property type="entry name" value="FAD/NAD-bd_sf"/>
</dbReference>
<protein>
    <recommendedName>
        <fullName evidence="1">Pyridine nucleotide-disulphide oxidoreductase dimerisation domain-containing protein</fullName>
    </recommendedName>
</protein>
<feature type="domain" description="Pyridine nucleotide-disulphide oxidoreductase dimerisation" evidence="1">
    <location>
        <begin position="3"/>
        <end position="55"/>
    </location>
</feature>
<sequence length="57" mass="5994">MSLTADRESGQLLGASMVGKEGVAHRIDSIVTALHAGMTTTDVEYLDLAYAPPFSPT</sequence>
<proteinExistence type="predicted"/>
<dbReference type="RefSeq" id="WP_247995582.1">
    <property type="nucleotide sequence ID" value="NZ_CP096021.1"/>
</dbReference>
<dbReference type="GeneID" id="71929485"/>
<dbReference type="SUPFAM" id="SSF55424">
    <property type="entry name" value="FAD/NAD-linked reductases, dimerisation (C-terminal) domain"/>
    <property type="match status" value="1"/>
</dbReference>
<accession>A0A8U0A8X3</accession>
<dbReference type="KEGG" id="haad:MW046_15520"/>
<name>A0A8U0A8X3_9EURY</name>
<dbReference type="AlphaFoldDB" id="A0A8U0A8X3"/>
<organism evidence="2 3">
    <name type="scientific">Halocatena salina</name>
    <dbReference type="NCBI Taxonomy" id="2934340"/>
    <lineage>
        <taxon>Archaea</taxon>
        <taxon>Methanobacteriati</taxon>
        <taxon>Methanobacteriota</taxon>
        <taxon>Stenosarchaea group</taxon>
        <taxon>Halobacteria</taxon>
        <taxon>Halobacteriales</taxon>
        <taxon>Natronomonadaceae</taxon>
        <taxon>Halocatena</taxon>
    </lineage>
</organism>
<dbReference type="Proteomes" id="UP000831768">
    <property type="component" value="Plasmid unnamed2"/>
</dbReference>
<evidence type="ECO:0000259" key="1">
    <source>
        <dbReference type="Pfam" id="PF02852"/>
    </source>
</evidence>
<geneLocation type="plasmid" evidence="2 3">
    <name>unnamed2</name>
</geneLocation>
<evidence type="ECO:0000313" key="3">
    <source>
        <dbReference type="Proteomes" id="UP000831768"/>
    </source>
</evidence>
<dbReference type="EMBL" id="CP096021">
    <property type="protein sequence ID" value="UPM44928.1"/>
    <property type="molecule type" value="Genomic_DNA"/>
</dbReference>
<keyword evidence="3" id="KW-1185">Reference proteome</keyword>